<dbReference type="InterPro" id="IPR003488">
    <property type="entry name" value="DprA"/>
</dbReference>
<dbReference type="EMBL" id="LPWF01000029">
    <property type="protein sequence ID" value="ODR96428.1"/>
    <property type="molecule type" value="Genomic_DNA"/>
</dbReference>
<dbReference type="STRING" id="1774969.AUC69_14840"/>
<proteinExistence type="inferred from homology"/>
<dbReference type="InterPro" id="IPR057666">
    <property type="entry name" value="DrpA_SLOG"/>
</dbReference>
<gene>
    <name evidence="5" type="ORF">AUC69_14840</name>
</gene>
<reference evidence="5 6" key="1">
    <citation type="journal article" date="2016" name="Environ. Microbiol.">
        <title>New Methyloceanibacter diversity from North Sea sediments includes methanotroph containing solely the soluble methane monooxygenase.</title>
        <authorList>
            <person name="Vekeman B."/>
            <person name="Kerckhof F.M."/>
            <person name="Cremers G."/>
            <person name="de Vos P."/>
            <person name="Vandamme P."/>
            <person name="Boon N."/>
            <person name="Op den Camp H.J."/>
            <person name="Heylen K."/>
        </authorList>
    </citation>
    <scope>NUCLEOTIDE SEQUENCE [LARGE SCALE GENOMIC DNA]</scope>
    <source>
        <strain evidence="5 6">R-67175</strain>
    </source>
</reference>
<dbReference type="NCBIfam" id="TIGR00732">
    <property type="entry name" value="dprA"/>
    <property type="match status" value="1"/>
</dbReference>
<evidence type="ECO:0000313" key="5">
    <source>
        <dbReference type="EMBL" id="ODR96428.1"/>
    </source>
</evidence>
<keyword evidence="6" id="KW-1185">Reference proteome</keyword>
<evidence type="ECO:0000313" key="6">
    <source>
        <dbReference type="Proteomes" id="UP000094472"/>
    </source>
</evidence>
<dbReference type="OrthoDB" id="9785707at2"/>
<feature type="domain" description="Smf/DprA SLOG" evidence="3">
    <location>
        <begin position="88"/>
        <end position="294"/>
    </location>
</feature>
<name>A0A1E3VSC1_9HYPH</name>
<dbReference type="Pfam" id="PF17782">
    <property type="entry name" value="WHD_DprA"/>
    <property type="match status" value="1"/>
</dbReference>
<dbReference type="SUPFAM" id="SSF102405">
    <property type="entry name" value="MCP/YpsA-like"/>
    <property type="match status" value="1"/>
</dbReference>
<dbReference type="PANTHER" id="PTHR43022:SF1">
    <property type="entry name" value="PROTEIN SMF"/>
    <property type="match status" value="1"/>
</dbReference>
<protein>
    <submittedName>
        <fullName evidence="5">DNA processing protein DprA</fullName>
    </submittedName>
</protein>
<comment type="caution">
    <text evidence="5">The sequence shown here is derived from an EMBL/GenBank/DDBJ whole genome shotgun (WGS) entry which is preliminary data.</text>
</comment>
<dbReference type="Proteomes" id="UP000094472">
    <property type="component" value="Unassembled WGS sequence"/>
</dbReference>
<evidence type="ECO:0000259" key="4">
    <source>
        <dbReference type="Pfam" id="PF17782"/>
    </source>
</evidence>
<dbReference type="PANTHER" id="PTHR43022">
    <property type="entry name" value="PROTEIN SMF"/>
    <property type="match status" value="1"/>
</dbReference>
<dbReference type="AlphaFoldDB" id="A0A1E3VSC1"/>
<evidence type="ECO:0000256" key="2">
    <source>
        <dbReference type="SAM" id="MobiDB-lite"/>
    </source>
</evidence>
<organism evidence="5 6">
    <name type="scientific">Methyloceanibacter superfactus</name>
    <dbReference type="NCBI Taxonomy" id="1774969"/>
    <lineage>
        <taxon>Bacteria</taxon>
        <taxon>Pseudomonadati</taxon>
        <taxon>Pseudomonadota</taxon>
        <taxon>Alphaproteobacteria</taxon>
        <taxon>Hyphomicrobiales</taxon>
        <taxon>Hyphomicrobiaceae</taxon>
        <taxon>Methyloceanibacter</taxon>
    </lineage>
</organism>
<feature type="region of interest" description="Disordered" evidence="2">
    <location>
        <begin position="305"/>
        <end position="325"/>
    </location>
</feature>
<dbReference type="Gene3D" id="1.10.10.10">
    <property type="entry name" value="Winged helix-like DNA-binding domain superfamily/Winged helix DNA-binding domain"/>
    <property type="match status" value="1"/>
</dbReference>
<feature type="domain" description="DprA winged helix" evidence="4">
    <location>
        <begin position="316"/>
        <end position="374"/>
    </location>
</feature>
<dbReference type="Pfam" id="PF02481">
    <property type="entry name" value="DNA_processg_A"/>
    <property type="match status" value="1"/>
</dbReference>
<dbReference type="GO" id="GO:0009294">
    <property type="term" value="P:DNA-mediated transformation"/>
    <property type="evidence" value="ECO:0007669"/>
    <property type="project" value="InterPro"/>
</dbReference>
<dbReference type="InterPro" id="IPR036388">
    <property type="entry name" value="WH-like_DNA-bd_sf"/>
</dbReference>
<evidence type="ECO:0000256" key="1">
    <source>
        <dbReference type="ARBA" id="ARBA00006525"/>
    </source>
</evidence>
<accession>A0A1E3VSC1</accession>
<evidence type="ECO:0000259" key="3">
    <source>
        <dbReference type="Pfam" id="PF02481"/>
    </source>
</evidence>
<dbReference type="Gene3D" id="3.40.50.450">
    <property type="match status" value="1"/>
</dbReference>
<dbReference type="InterPro" id="IPR041614">
    <property type="entry name" value="DprA_WH"/>
</dbReference>
<sequence>MVRASKEARAGARLNARQRLAWLRLIRSENVGPATFRALVNQFGGAEAAIEALPALSRRGGRAQAIRLCSAAEAEAEIDAADRIGAHLVALGEPGYSPALAQVDAPPPLIYVKGRLDLADMPIVAIVGARNGSAVGQKFTRQIANELGLEGFVVASGLARGIDTAAHTAALDHGTIAVVAAASTSSIRRRMNGLQQAIGEQGLLVSERAPGFSPRGKDFPRRNRLISGISLGVVVVEAAERSGSLITARLAGEQGREVFAVPGSPLDPRATGTNNLLKQGATLVTSTADIVETLAPILGRAPAPPAIELSSSDAQETPAPLPDVEPTERSIVIGALGPSPVDIDELIRATGVETRKVHIILLELDLAGRLQRHGQQLVSLTGS</sequence>
<dbReference type="Pfam" id="PF21102">
    <property type="entry name" value="DprA_N"/>
    <property type="match status" value="1"/>
</dbReference>
<comment type="similarity">
    <text evidence="1">Belongs to the DprA/Smf family.</text>
</comment>
<dbReference type="RefSeq" id="WP_069442359.1">
    <property type="nucleotide sequence ID" value="NZ_LPWF01000029.1"/>
</dbReference>